<feature type="domain" description="Tyrosine specific protein phosphatases" evidence="6">
    <location>
        <begin position="73"/>
        <end position="126"/>
    </location>
</feature>
<proteinExistence type="inferred from homology"/>
<feature type="domain" description="Tyrosine-protein phosphatase" evidence="5">
    <location>
        <begin position="5"/>
        <end position="148"/>
    </location>
</feature>
<evidence type="ECO:0000256" key="2">
    <source>
        <dbReference type="ARBA" id="ARBA00013064"/>
    </source>
</evidence>
<dbReference type="Pfam" id="PF00782">
    <property type="entry name" value="DSPc"/>
    <property type="match status" value="1"/>
</dbReference>
<dbReference type="PANTHER" id="PTHR45848:SF4">
    <property type="entry name" value="DUAL SPECIFICITY PROTEIN PHOSPHATASE 12"/>
    <property type="match status" value="1"/>
</dbReference>
<reference evidence="7 8" key="1">
    <citation type="journal article" date="2015" name="Fungal Genet. Biol.">
        <title>Evolution of novel wood decay mechanisms in Agaricales revealed by the genome sequences of Fistulina hepatica and Cylindrobasidium torrendii.</title>
        <authorList>
            <person name="Floudas D."/>
            <person name="Held B.W."/>
            <person name="Riley R."/>
            <person name="Nagy L.G."/>
            <person name="Koehler G."/>
            <person name="Ransdell A.S."/>
            <person name="Younus H."/>
            <person name="Chow J."/>
            <person name="Chiniquy J."/>
            <person name="Lipzen A."/>
            <person name="Tritt A."/>
            <person name="Sun H."/>
            <person name="Haridas S."/>
            <person name="LaButti K."/>
            <person name="Ohm R.A."/>
            <person name="Kues U."/>
            <person name="Blanchette R.A."/>
            <person name="Grigoriev I.V."/>
            <person name="Minto R.E."/>
            <person name="Hibbett D.S."/>
        </authorList>
    </citation>
    <scope>NUCLEOTIDE SEQUENCE [LARGE SCALE GENOMIC DNA]</scope>
    <source>
        <strain evidence="7 8">FP15055 ss-10</strain>
    </source>
</reference>
<sequence length="164" mass="18624">MASRNSHRIMDGLYLGNIQSARAPRGLTDHRITHILSVCNDLVPAEARESGWSHKRIPVENHSSTDLLIWLPDAVSYIYNAIERGGTVLVHCDTGNCRSAAVVVAYLMCRMRMRASDALHAVRQARDTIDVPIHFHEQLVLYEMCEYAPSATHPSYIRWRAMRK</sequence>
<keyword evidence="8" id="KW-1185">Reference proteome</keyword>
<dbReference type="InterPro" id="IPR000340">
    <property type="entry name" value="Dual-sp_phosphatase_cat-dom"/>
</dbReference>
<dbReference type="OrthoDB" id="2017893at2759"/>
<evidence type="ECO:0000313" key="8">
    <source>
        <dbReference type="Proteomes" id="UP000054007"/>
    </source>
</evidence>
<dbReference type="InterPro" id="IPR000387">
    <property type="entry name" value="Tyr_Pase_dom"/>
</dbReference>
<dbReference type="AlphaFoldDB" id="A0A0D7BX56"/>
<evidence type="ECO:0000259" key="6">
    <source>
        <dbReference type="PROSITE" id="PS50056"/>
    </source>
</evidence>
<dbReference type="SUPFAM" id="SSF52799">
    <property type="entry name" value="(Phosphotyrosine protein) phosphatases II"/>
    <property type="match status" value="1"/>
</dbReference>
<dbReference type="PROSITE" id="PS00383">
    <property type="entry name" value="TYR_PHOSPHATASE_1"/>
    <property type="match status" value="1"/>
</dbReference>
<dbReference type="InterPro" id="IPR016130">
    <property type="entry name" value="Tyr_Pase_AS"/>
</dbReference>
<dbReference type="PANTHER" id="PTHR45848">
    <property type="entry name" value="DUAL SPECIFICITY PROTEIN PHOSPHATASE 12 FAMILY MEMBER"/>
    <property type="match status" value="1"/>
</dbReference>
<dbReference type="EMBL" id="KN880432">
    <property type="protein sequence ID" value="KIY74216.1"/>
    <property type="molecule type" value="Genomic_DNA"/>
</dbReference>
<organism evidence="7 8">
    <name type="scientific">Cylindrobasidium torrendii FP15055 ss-10</name>
    <dbReference type="NCBI Taxonomy" id="1314674"/>
    <lineage>
        <taxon>Eukaryota</taxon>
        <taxon>Fungi</taxon>
        <taxon>Dikarya</taxon>
        <taxon>Basidiomycota</taxon>
        <taxon>Agaricomycotina</taxon>
        <taxon>Agaricomycetes</taxon>
        <taxon>Agaricomycetidae</taxon>
        <taxon>Agaricales</taxon>
        <taxon>Marasmiineae</taxon>
        <taxon>Physalacriaceae</taxon>
        <taxon>Cylindrobasidium</taxon>
    </lineage>
</organism>
<evidence type="ECO:0000256" key="4">
    <source>
        <dbReference type="ARBA" id="ARBA00022912"/>
    </source>
</evidence>
<evidence type="ECO:0000313" key="7">
    <source>
        <dbReference type="EMBL" id="KIY74216.1"/>
    </source>
</evidence>
<dbReference type="STRING" id="1314674.A0A0D7BX56"/>
<dbReference type="Gene3D" id="3.90.190.10">
    <property type="entry name" value="Protein tyrosine phosphatase superfamily"/>
    <property type="match status" value="1"/>
</dbReference>
<name>A0A0D7BX56_9AGAR</name>
<dbReference type="Proteomes" id="UP000054007">
    <property type="component" value="Unassembled WGS sequence"/>
</dbReference>
<dbReference type="PROSITE" id="PS50054">
    <property type="entry name" value="TYR_PHOSPHATASE_DUAL"/>
    <property type="match status" value="1"/>
</dbReference>
<keyword evidence="4" id="KW-0904">Protein phosphatase</keyword>
<dbReference type="InterPro" id="IPR029021">
    <property type="entry name" value="Prot-tyrosine_phosphatase-like"/>
</dbReference>
<protein>
    <recommendedName>
        <fullName evidence="2">protein-tyrosine-phosphatase</fullName>
        <ecNumber evidence="2">3.1.3.48</ecNumber>
    </recommendedName>
</protein>
<dbReference type="GO" id="GO:0004725">
    <property type="term" value="F:protein tyrosine phosphatase activity"/>
    <property type="evidence" value="ECO:0007669"/>
    <property type="project" value="UniProtKB-EC"/>
</dbReference>
<dbReference type="EC" id="3.1.3.48" evidence="2"/>
<evidence type="ECO:0000256" key="1">
    <source>
        <dbReference type="ARBA" id="ARBA00008601"/>
    </source>
</evidence>
<dbReference type="GO" id="GO:0008138">
    <property type="term" value="F:protein tyrosine/serine/threonine phosphatase activity"/>
    <property type="evidence" value="ECO:0007669"/>
    <property type="project" value="TreeGrafter"/>
</dbReference>
<comment type="similarity">
    <text evidence="1">Belongs to the protein-tyrosine phosphatase family. Non-receptor class dual specificity subfamily.</text>
</comment>
<keyword evidence="3" id="KW-0378">Hydrolase</keyword>
<dbReference type="InterPro" id="IPR020422">
    <property type="entry name" value="TYR_PHOSPHATASE_DUAL_dom"/>
</dbReference>
<dbReference type="CDD" id="cd14498">
    <property type="entry name" value="DSP"/>
    <property type="match status" value="1"/>
</dbReference>
<gene>
    <name evidence="7" type="ORF">CYLTODRAFT_364675</name>
</gene>
<accession>A0A0D7BX56</accession>
<dbReference type="PROSITE" id="PS50056">
    <property type="entry name" value="TYR_PHOSPHATASE_2"/>
    <property type="match status" value="1"/>
</dbReference>
<evidence type="ECO:0000259" key="5">
    <source>
        <dbReference type="PROSITE" id="PS50054"/>
    </source>
</evidence>
<evidence type="ECO:0000256" key="3">
    <source>
        <dbReference type="ARBA" id="ARBA00022801"/>
    </source>
</evidence>
<dbReference type="SMART" id="SM00195">
    <property type="entry name" value="DSPc"/>
    <property type="match status" value="1"/>
</dbReference>